<keyword evidence="1" id="KW-1133">Transmembrane helix</keyword>
<sequence>MKEKKKKRFRLDIALLIGLLAMLISFGAYMVNTSLEEVLEKEYGAPVVTHDYSSEK</sequence>
<evidence type="ECO:0000256" key="1">
    <source>
        <dbReference type="SAM" id="Phobius"/>
    </source>
</evidence>
<feature type="transmembrane region" description="Helical" evidence="1">
    <location>
        <begin position="12"/>
        <end position="31"/>
    </location>
</feature>
<keyword evidence="1" id="KW-0812">Transmembrane</keyword>
<dbReference type="AlphaFoldDB" id="A0A1H7FIW1"/>
<dbReference type="Proteomes" id="UP000186015">
    <property type="component" value="Unassembled WGS sequence"/>
</dbReference>
<proteinExistence type="predicted"/>
<dbReference type="RefSeq" id="WP_170844228.1">
    <property type="nucleotide sequence ID" value="NZ_FOAT01000001.1"/>
</dbReference>
<organism evidence="2 3">
    <name type="scientific">Ruminococcus albus</name>
    <dbReference type="NCBI Taxonomy" id="1264"/>
    <lineage>
        <taxon>Bacteria</taxon>
        <taxon>Bacillati</taxon>
        <taxon>Bacillota</taxon>
        <taxon>Clostridia</taxon>
        <taxon>Eubacteriales</taxon>
        <taxon>Oscillospiraceae</taxon>
        <taxon>Ruminococcus</taxon>
    </lineage>
</organism>
<dbReference type="EMBL" id="FOAT01000001">
    <property type="protein sequence ID" value="SEK23235.1"/>
    <property type="molecule type" value="Genomic_DNA"/>
</dbReference>
<gene>
    <name evidence="2" type="ORF">SAMN05216469_101190</name>
</gene>
<name>A0A1H7FIW1_RUMAL</name>
<reference evidence="2 3" key="1">
    <citation type="submission" date="2016-10" db="EMBL/GenBank/DDBJ databases">
        <authorList>
            <person name="de Groot N.N."/>
        </authorList>
    </citation>
    <scope>NUCLEOTIDE SEQUENCE [LARGE SCALE GENOMIC DNA]</scope>
    <source>
        <strain evidence="2 3">KH2T6</strain>
    </source>
</reference>
<accession>A0A1H7FIW1</accession>
<evidence type="ECO:0000313" key="3">
    <source>
        <dbReference type="Proteomes" id="UP000186015"/>
    </source>
</evidence>
<evidence type="ECO:0000313" key="2">
    <source>
        <dbReference type="EMBL" id="SEK23235.1"/>
    </source>
</evidence>
<protein>
    <submittedName>
        <fullName evidence="2">Uncharacterized protein</fullName>
    </submittedName>
</protein>
<keyword evidence="1" id="KW-0472">Membrane</keyword>